<evidence type="ECO:0000256" key="4">
    <source>
        <dbReference type="ARBA" id="ARBA00022679"/>
    </source>
</evidence>
<dbReference type="InterPro" id="IPR027417">
    <property type="entry name" value="P-loop_NTPase"/>
</dbReference>
<dbReference type="Pfam" id="PF02223">
    <property type="entry name" value="Thymidylate_kin"/>
    <property type="match status" value="1"/>
</dbReference>
<feature type="binding site" evidence="11">
    <location>
        <begin position="10"/>
        <end position="17"/>
    </location>
    <ligand>
        <name>ATP</name>
        <dbReference type="ChEBI" id="CHEBI:30616"/>
    </ligand>
</feature>
<evidence type="ECO:0000256" key="3">
    <source>
        <dbReference type="ARBA" id="ARBA00017144"/>
    </source>
</evidence>
<evidence type="ECO:0000256" key="2">
    <source>
        <dbReference type="ARBA" id="ARBA00012980"/>
    </source>
</evidence>
<keyword evidence="5 11" id="KW-0545">Nucleotide biosynthesis</keyword>
<protein>
    <recommendedName>
        <fullName evidence="3 11">Thymidylate kinase</fullName>
        <ecNumber evidence="2 11">2.7.4.9</ecNumber>
    </recommendedName>
    <alternativeName>
        <fullName evidence="9 11">dTMP kinase</fullName>
    </alternativeName>
</protein>
<evidence type="ECO:0000313" key="13">
    <source>
        <dbReference type="EMBL" id="MFD1384531.1"/>
    </source>
</evidence>
<evidence type="ECO:0000256" key="8">
    <source>
        <dbReference type="ARBA" id="ARBA00022840"/>
    </source>
</evidence>
<dbReference type="GO" id="GO:0004798">
    <property type="term" value="F:dTMP kinase activity"/>
    <property type="evidence" value="ECO:0007669"/>
    <property type="project" value="UniProtKB-EC"/>
</dbReference>
<evidence type="ECO:0000256" key="1">
    <source>
        <dbReference type="ARBA" id="ARBA00009776"/>
    </source>
</evidence>
<comment type="similarity">
    <text evidence="1 11">Belongs to the thymidylate kinase family.</text>
</comment>
<dbReference type="Gene3D" id="3.40.50.300">
    <property type="entry name" value="P-loop containing nucleotide triphosphate hydrolases"/>
    <property type="match status" value="1"/>
</dbReference>
<sequence>MSGYFISIEGGEGAGKSTALGCIKTWLTDQGIEFIVTREPGGTPLAEEIRNLVLAPRDEPVDVYAELLLVFAARVQHVKQTILPALKAGKWVISDRFVDSSYIYQGIGRNIDAKVIDDLVDRFLQGALPDATLLLDVPVSIGLQRVASRGEMNRLDGESIAFHEKVRSGFLALAAKHSQRIHVIDANQSLESVEADICNVLSDLNTSAVGNP</sequence>
<dbReference type="RefSeq" id="WP_377368843.1">
    <property type="nucleotide sequence ID" value="NZ_JBHTMN010000016.1"/>
</dbReference>
<name>A0ABW4B3N8_9GAMM</name>
<evidence type="ECO:0000256" key="9">
    <source>
        <dbReference type="ARBA" id="ARBA00029962"/>
    </source>
</evidence>
<dbReference type="Proteomes" id="UP001597059">
    <property type="component" value="Unassembled WGS sequence"/>
</dbReference>
<dbReference type="PANTHER" id="PTHR10344">
    <property type="entry name" value="THYMIDYLATE KINASE"/>
    <property type="match status" value="1"/>
</dbReference>
<reference evidence="14" key="1">
    <citation type="journal article" date="2019" name="Int. J. Syst. Evol. Microbiol.">
        <title>The Global Catalogue of Microorganisms (GCM) 10K type strain sequencing project: providing services to taxonomists for standard genome sequencing and annotation.</title>
        <authorList>
            <consortium name="The Broad Institute Genomics Platform"/>
            <consortium name="The Broad Institute Genome Sequencing Center for Infectious Disease"/>
            <person name="Wu L."/>
            <person name="Ma J."/>
        </authorList>
    </citation>
    <scope>NUCLEOTIDE SEQUENCE [LARGE SCALE GENOMIC DNA]</scope>
    <source>
        <strain evidence="14">JCM 30774</strain>
    </source>
</reference>
<keyword evidence="7 11" id="KW-0418">Kinase</keyword>
<proteinExistence type="inferred from homology"/>
<feature type="domain" description="Thymidylate kinase-like" evidence="12">
    <location>
        <begin position="8"/>
        <end position="197"/>
    </location>
</feature>
<evidence type="ECO:0000256" key="10">
    <source>
        <dbReference type="ARBA" id="ARBA00048743"/>
    </source>
</evidence>
<dbReference type="PANTHER" id="PTHR10344:SF4">
    <property type="entry name" value="UMP-CMP KINASE 2, MITOCHONDRIAL"/>
    <property type="match status" value="1"/>
</dbReference>
<keyword evidence="4 11" id="KW-0808">Transferase</keyword>
<dbReference type="SUPFAM" id="SSF52540">
    <property type="entry name" value="P-loop containing nucleoside triphosphate hydrolases"/>
    <property type="match status" value="1"/>
</dbReference>
<evidence type="ECO:0000313" key="14">
    <source>
        <dbReference type="Proteomes" id="UP001597059"/>
    </source>
</evidence>
<dbReference type="InterPro" id="IPR039430">
    <property type="entry name" value="Thymidylate_kin-like_dom"/>
</dbReference>
<keyword evidence="6 11" id="KW-0547">Nucleotide-binding</keyword>
<organism evidence="13 14">
    <name type="scientific">Rhodanobacter aciditrophus</name>
    <dbReference type="NCBI Taxonomy" id="1623218"/>
    <lineage>
        <taxon>Bacteria</taxon>
        <taxon>Pseudomonadati</taxon>
        <taxon>Pseudomonadota</taxon>
        <taxon>Gammaproteobacteria</taxon>
        <taxon>Lysobacterales</taxon>
        <taxon>Rhodanobacteraceae</taxon>
        <taxon>Rhodanobacter</taxon>
    </lineage>
</organism>
<dbReference type="EMBL" id="JBHTMN010000016">
    <property type="protein sequence ID" value="MFD1384531.1"/>
    <property type="molecule type" value="Genomic_DNA"/>
</dbReference>
<gene>
    <name evidence="11 13" type="primary">tmk</name>
    <name evidence="13" type="ORF">ACFQ45_14260</name>
</gene>
<evidence type="ECO:0000256" key="7">
    <source>
        <dbReference type="ARBA" id="ARBA00022777"/>
    </source>
</evidence>
<dbReference type="EC" id="2.7.4.9" evidence="2 11"/>
<evidence type="ECO:0000256" key="5">
    <source>
        <dbReference type="ARBA" id="ARBA00022727"/>
    </source>
</evidence>
<comment type="function">
    <text evidence="11">Phosphorylation of dTMP to form dTDP in both de novo and salvage pathways of dTTP synthesis.</text>
</comment>
<evidence type="ECO:0000256" key="6">
    <source>
        <dbReference type="ARBA" id="ARBA00022741"/>
    </source>
</evidence>
<dbReference type="InterPro" id="IPR018094">
    <property type="entry name" value="Thymidylate_kinase"/>
</dbReference>
<dbReference type="HAMAP" id="MF_00165">
    <property type="entry name" value="Thymidylate_kinase"/>
    <property type="match status" value="1"/>
</dbReference>
<dbReference type="CDD" id="cd01672">
    <property type="entry name" value="TMPK"/>
    <property type="match status" value="1"/>
</dbReference>
<keyword evidence="8 11" id="KW-0067">ATP-binding</keyword>
<comment type="caution">
    <text evidence="13">The sequence shown here is derived from an EMBL/GenBank/DDBJ whole genome shotgun (WGS) entry which is preliminary data.</text>
</comment>
<comment type="catalytic activity">
    <reaction evidence="10 11">
        <text>dTMP + ATP = dTDP + ADP</text>
        <dbReference type="Rhea" id="RHEA:13517"/>
        <dbReference type="ChEBI" id="CHEBI:30616"/>
        <dbReference type="ChEBI" id="CHEBI:58369"/>
        <dbReference type="ChEBI" id="CHEBI:63528"/>
        <dbReference type="ChEBI" id="CHEBI:456216"/>
        <dbReference type="EC" id="2.7.4.9"/>
    </reaction>
</comment>
<keyword evidence="14" id="KW-1185">Reference proteome</keyword>
<accession>A0ABW4B3N8</accession>
<evidence type="ECO:0000256" key="11">
    <source>
        <dbReference type="HAMAP-Rule" id="MF_00165"/>
    </source>
</evidence>
<evidence type="ECO:0000259" key="12">
    <source>
        <dbReference type="Pfam" id="PF02223"/>
    </source>
</evidence>
<dbReference type="NCBIfam" id="TIGR00041">
    <property type="entry name" value="DTMP_kinase"/>
    <property type="match status" value="1"/>
</dbReference>